<dbReference type="PANTHER" id="PTHR43663:SF1">
    <property type="entry name" value="CHROMATE TRANSPORTER"/>
    <property type="match status" value="1"/>
</dbReference>
<dbReference type="RefSeq" id="WP_132092132.1">
    <property type="nucleotide sequence ID" value="NZ_JANKAQ010000009.1"/>
</dbReference>
<dbReference type="AlphaFoldDB" id="A0A4R2LHG2"/>
<organism evidence="8 9">
    <name type="scientific">Frisingicoccus caecimuris</name>
    <dbReference type="NCBI Taxonomy" id="1796636"/>
    <lineage>
        <taxon>Bacteria</taxon>
        <taxon>Bacillati</taxon>
        <taxon>Bacillota</taxon>
        <taxon>Clostridia</taxon>
        <taxon>Lachnospirales</taxon>
        <taxon>Lachnospiraceae</taxon>
        <taxon>Frisingicoccus</taxon>
    </lineage>
</organism>
<protein>
    <submittedName>
        <fullName evidence="8">Chromate transporter</fullName>
    </submittedName>
</protein>
<gene>
    <name evidence="8" type="ORF">EV212_10898</name>
</gene>
<accession>A0A4R2LHG2</accession>
<feature type="transmembrane region" description="Helical" evidence="7">
    <location>
        <begin position="46"/>
        <end position="67"/>
    </location>
</feature>
<proteinExistence type="inferred from homology"/>
<keyword evidence="6 7" id="KW-0472">Membrane</keyword>
<evidence type="ECO:0000256" key="1">
    <source>
        <dbReference type="ARBA" id="ARBA00004651"/>
    </source>
</evidence>
<evidence type="ECO:0000256" key="2">
    <source>
        <dbReference type="ARBA" id="ARBA00005262"/>
    </source>
</evidence>
<evidence type="ECO:0000313" key="8">
    <source>
        <dbReference type="EMBL" id="TCO84338.1"/>
    </source>
</evidence>
<feature type="transmembrane region" description="Helical" evidence="7">
    <location>
        <begin position="7"/>
        <end position="26"/>
    </location>
</feature>
<evidence type="ECO:0000256" key="5">
    <source>
        <dbReference type="ARBA" id="ARBA00022989"/>
    </source>
</evidence>
<reference evidence="8 9" key="1">
    <citation type="submission" date="2019-03" db="EMBL/GenBank/DDBJ databases">
        <title>Genomic Encyclopedia of Type Strains, Phase IV (KMG-IV): sequencing the most valuable type-strain genomes for metagenomic binning, comparative biology and taxonomic classification.</title>
        <authorList>
            <person name="Goeker M."/>
        </authorList>
    </citation>
    <scope>NUCLEOTIDE SEQUENCE [LARGE SCALE GENOMIC DNA]</scope>
    <source>
        <strain evidence="8 9">DSM 28559</strain>
    </source>
</reference>
<comment type="similarity">
    <text evidence="2">Belongs to the chromate ion transporter (CHR) (TC 2.A.51) family.</text>
</comment>
<evidence type="ECO:0000256" key="7">
    <source>
        <dbReference type="SAM" id="Phobius"/>
    </source>
</evidence>
<dbReference type="PANTHER" id="PTHR43663">
    <property type="entry name" value="CHROMATE TRANSPORT PROTEIN-RELATED"/>
    <property type="match status" value="1"/>
</dbReference>
<dbReference type="OrthoDB" id="9788907at2"/>
<keyword evidence="9" id="KW-1185">Reference proteome</keyword>
<dbReference type="Pfam" id="PF02417">
    <property type="entry name" value="Chromate_transp"/>
    <property type="match status" value="1"/>
</dbReference>
<evidence type="ECO:0000256" key="4">
    <source>
        <dbReference type="ARBA" id="ARBA00022692"/>
    </source>
</evidence>
<feature type="transmembrane region" description="Helical" evidence="7">
    <location>
        <begin position="139"/>
        <end position="172"/>
    </location>
</feature>
<feature type="transmembrane region" description="Helical" evidence="7">
    <location>
        <begin position="74"/>
        <end position="98"/>
    </location>
</feature>
<sequence>MKEFLNLFMAFFRIGAFTFGGGYAMLPMLQKEVVEKYHWATEDEIMDYFAIGQCTPGIIAVNTATFVGYKTKGVLGGIVATLGIITPSLIIITLIAAFLQNFADLAVVKYAFNGIRACVCVLIFNAVSKLAKKSVIDKICLGICVVVLLLSLFSPLSPALIVILAGIAGVLFKRTGISGGEKK</sequence>
<keyword evidence="3" id="KW-1003">Cell membrane</keyword>
<comment type="subcellular location">
    <subcellularLocation>
        <location evidence="1">Cell membrane</location>
        <topology evidence="1">Multi-pass membrane protein</topology>
    </subcellularLocation>
</comment>
<dbReference type="Proteomes" id="UP000295711">
    <property type="component" value="Unassembled WGS sequence"/>
</dbReference>
<comment type="caution">
    <text evidence="8">The sequence shown here is derived from an EMBL/GenBank/DDBJ whole genome shotgun (WGS) entry which is preliminary data.</text>
</comment>
<dbReference type="InterPro" id="IPR052518">
    <property type="entry name" value="CHR_Transporter"/>
</dbReference>
<dbReference type="GO" id="GO:0005886">
    <property type="term" value="C:plasma membrane"/>
    <property type="evidence" value="ECO:0007669"/>
    <property type="project" value="UniProtKB-SubCell"/>
</dbReference>
<feature type="transmembrane region" description="Helical" evidence="7">
    <location>
        <begin position="110"/>
        <end position="127"/>
    </location>
</feature>
<dbReference type="GO" id="GO:0015109">
    <property type="term" value="F:chromate transmembrane transporter activity"/>
    <property type="evidence" value="ECO:0007669"/>
    <property type="project" value="InterPro"/>
</dbReference>
<name>A0A4R2LHG2_9FIRM</name>
<evidence type="ECO:0000256" key="6">
    <source>
        <dbReference type="ARBA" id="ARBA00023136"/>
    </source>
</evidence>
<dbReference type="EMBL" id="SLXA01000008">
    <property type="protein sequence ID" value="TCO84338.1"/>
    <property type="molecule type" value="Genomic_DNA"/>
</dbReference>
<evidence type="ECO:0000313" key="9">
    <source>
        <dbReference type="Proteomes" id="UP000295711"/>
    </source>
</evidence>
<keyword evidence="4 7" id="KW-0812">Transmembrane</keyword>
<keyword evidence="5 7" id="KW-1133">Transmembrane helix</keyword>
<evidence type="ECO:0000256" key="3">
    <source>
        <dbReference type="ARBA" id="ARBA00022475"/>
    </source>
</evidence>
<dbReference type="InterPro" id="IPR003370">
    <property type="entry name" value="Chromate_transpt"/>
</dbReference>